<proteinExistence type="predicted"/>
<dbReference type="AlphaFoldDB" id="A0A3L9MGZ4"/>
<accession>A0A3L9MGZ4</accession>
<dbReference type="RefSeq" id="WP_121933850.1">
    <property type="nucleotide sequence ID" value="NZ_RDOJ01000003.1"/>
</dbReference>
<protein>
    <submittedName>
        <fullName evidence="1">Uncharacterized protein</fullName>
    </submittedName>
</protein>
<dbReference type="Proteomes" id="UP000275348">
    <property type="component" value="Unassembled WGS sequence"/>
</dbReference>
<sequence>MDYKKGLTTTIILLLIGLGVAIIVGGNQGRDVFFINDFNAIVNNSIPGNKNKDYTYQIVRLKGEVNDTIIVKPCETCKEVKLVGDISVKFKNEFESGTSRFSFDPYKATSGKLKIVHKIR</sequence>
<dbReference type="OrthoDB" id="1454468at2"/>
<organism evidence="1 2">
    <name type="scientific">Faecalibacter macacae</name>
    <dbReference type="NCBI Taxonomy" id="1859289"/>
    <lineage>
        <taxon>Bacteria</taxon>
        <taxon>Pseudomonadati</taxon>
        <taxon>Bacteroidota</taxon>
        <taxon>Flavobacteriia</taxon>
        <taxon>Flavobacteriales</taxon>
        <taxon>Weeksellaceae</taxon>
        <taxon>Faecalibacter</taxon>
    </lineage>
</organism>
<reference evidence="1 2" key="1">
    <citation type="submission" date="2018-10" db="EMBL/GenBank/DDBJ databases">
        <authorList>
            <person name="Chen X."/>
        </authorList>
    </citation>
    <scope>NUCLEOTIDE SEQUENCE [LARGE SCALE GENOMIC DNA]</scope>
    <source>
        <strain evidence="1 2">YIM 102668</strain>
    </source>
</reference>
<evidence type="ECO:0000313" key="1">
    <source>
        <dbReference type="EMBL" id="RLZ12041.1"/>
    </source>
</evidence>
<keyword evidence="2" id="KW-1185">Reference proteome</keyword>
<gene>
    <name evidence="1" type="ORF">EAH69_03780</name>
</gene>
<name>A0A3L9MGZ4_9FLAO</name>
<evidence type="ECO:0000313" key="2">
    <source>
        <dbReference type="Proteomes" id="UP000275348"/>
    </source>
</evidence>
<comment type="caution">
    <text evidence="1">The sequence shown here is derived from an EMBL/GenBank/DDBJ whole genome shotgun (WGS) entry which is preliminary data.</text>
</comment>
<dbReference type="EMBL" id="RDOJ01000003">
    <property type="protein sequence ID" value="RLZ12041.1"/>
    <property type="molecule type" value="Genomic_DNA"/>
</dbReference>